<dbReference type="InterPro" id="IPR040911">
    <property type="entry name" value="Exostosin_GT47"/>
</dbReference>
<dbReference type="GO" id="GO:0000139">
    <property type="term" value="C:Golgi membrane"/>
    <property type="evidence" value="ECO:0007669"/>
    <property type="project" value="UniProtKB-SubCell"/>
</dbReference>
<proteinExistence type="inferred from homology"/>
<keyword evidence="5" id="KW-0333">Golgi apparatus</keyword>
<evidence type="ECO:0000256" key="1">
    <source>
        <dbReference type="ARBA" id="ARBA00004323"/>
    </source>
</evidence>
<evidence type="ECO:0000313" key="6">
    <source>
        <dbReference type="Proteomes" id="UP000790787"/>
    </source>
</evidence>
<comment type="similarity">
    <text evidence="2">Belongs to the glycosyltransferase 47 family.</text>
</comment>
<keyword evidence="3" id="KW-0808">Transferase</keyword>
<dbReference type="PaxDb" id="4097-A0A1S4DC17"/>
<reference evidence="7" key="2">
    <citation type="submission" date="2025-08" db="UniProtKB">
        <authorList>
            <consortium name="RefSeq"/>
        </authorList>
    </citation>
    <scope>IDENTIFICATION</scope>
</reference>
<dbReference type="OrthoDB" id="1924787at2759"/>
<dbReference type="KEGG" id="nta:107828146"/>
<dbReference type="AlphaFoldDB" id="A0A1S4DC17"/>
<dbReference type="PANTHER" id="PTHR11062:SF353">
    <property type="entry name" value="EXOSTOSIN GT47 DOMAIN-CONTAINING PROTEIN"/>
    <property type="match status" value="1"/>
</dbReference>
<evidence type="ECO:0000256" key="4">
    <source>
        <dbReference type="ARBA" id="ARBA00022968"/>
    </source>
</evidence>
<keyword evidence="4" id="KW-0812">Transmembrane</keyword>
<keyword evidence="4" id="KW-0735">Signal-anchor</keyword>
<reference evidence="6" key="1">
    <citation type="journal article" date="2014" name="Nat. Commun.">
        <title>The tobacco genome sequence and its comparison with those of tomato and potato.</title>
        <authorList>
            <person name="Sierro N."/>
            <person name="Battey J.N."/>
            <person name="Ouadi S."/>
            <person name="Bakaher N."/>
            <person name="Bovet L."/>
            <person name="Willig A."/>
            <person name="Goepfert S."/>
            <person name="Peitsch M.C."/>
            <person name="Ivanov N.V."/>
        </authorList>
    </citation>
    <scope>NUCLEOTIDE SEQUENCE [LARGE SCALE GENOMIC DNA]</scope>
</reference>
<protein>
    <submittedName>
        <fullName evidence="7">Probable glycosyltransferase At5g03795</fullName>
    </submittedName>
</protein>
<dbReference type="RefSeq" id="XP_016510893.1">
    <property type="nucleotide sequence ID" value="XM_016655407.1"/>
</dbReference>
<dbReference type="GO" id="GO:0016757">
    <property type="term" value="F:glycosyltransferase activity"/>
    <property type="evidence" value="ECO:0007669"/>
    <property type="project" value="UniProtKB-KW"/>
</dbReference>
<accession>A0A1S4DC17</accession>
<dbReference type="PANTHER" id="PTHR11062">
    <property type="entry name" value="EXOSTOSIN HEPARAN SULFATE GLYCOSYLTRANSFERASE -RELATED"/>
    <property type="match status" value="1"/>
</dbReference>
<sequence>MGSEFHLFLCRAETRRVLWLMGSVFAFVILVQYLELPYGTLIGSLFSGLNSNRMNNNNTHLNVTAGFDGKIKINDYNFSIESKTSGNPENTALVQQSTQPNDRSGVELLKSNGTLAPDTAKKVGYIFNGNNENVAPMLEDQRKDDIVPLAWNVASLPMISPLRQFNDNLTTRVSSHNRHGATTTRNDEVAGLVPLNSNAALRPMNSPAPSVSLRHVGDNSTAVASSHNPYSVTTTPNEATRVSRNGSTMTNSPVVKEATDRPEKGVVSISEMTKMMLRSHPSSLLTKPMWSSASDEGLRSAKSQIECAANIIVDPGLHAPVYLNVSKFKRSYELMERNLKVYIYREGKRPVFHQPRLKGIYASEGWFMKQLKASQHFLTNDPNKAHLFYLPFSSQILGEVVYVPGSHSFTNLKAYLKNYVDLIKGRYPFWNRTQGADHFLIACHDWAPEETRHEMANCIKSFCNADLKEGFKLGKDASLPETNIGSADPSRSLGGKRPSQREFLAFFAGSMHGYVRPILLKYWQNKDPNMKIFGQMRKTDYIQHMKSSRYCICARGYEVNSPRVVEAISYECVPVIISDNFVPPFLETLNWESFAVFVQEKDIPNLKSILESIPLRRYLKLFNNVKKVQQHFLWHSEPVKYDIFHMILHSIWYNRVFQIAY</sequence>
<name>A0A1S4DC17_TOBAC</name>
<dbReference type="GeneID" id="107828146"/>
<evidence type="ECO:0000313" key="7">
    <source>
        <dbReference type="RefSeq" id="XP_016510893.1"/>
    </source>
</evidence>
<dbReference type="Pfam" id="PF03016">
    <property type="entry name" value="Exostosin_GT47"/>
    <property type="match status" value="1"/>
</dbReference>
<organism evidence="6 7">
    <name type="scientific">Nicotiana tabacum</name>
    <name type="common">Common tobacco</name>
    <dbReference type="NCBI Taxonomy" id="4097"/>
    <lineage>
        <taxon>Eukaryota</taxon>
        <taxon>Viridiplantae</taxon>
        <taxon>Streptophyta</taxon>
        <taxon>Embryophyta</taxon>
        <taxon>Tracheophyta</taxon>
        <taxon>Spermatophyta</taxon>
        <taxon>Magnoliopsida</taxon>
        <taxon>eudicotyledons</taxon>
        <taxon>Gunneridae</taxon>
        <taxon>Pentapetalae</taxon>
        <taxon>asterids</taxon>
        <taxon>lamiids</taxon>
        <taxon>Solanales</taxon>
        <taxon>Solanaceae</taxon>
        <taxon>Nicotianoideae</taxon>
        <taxon>Nicotianeae</taxon>
        <taxon>Nicotiana</taxon>
    </lineage>
</organism>
<comment type="subcellular location">
    <subcellularLocation>
        <location evidence="1">Golgi apparatus membrane</location>
        <topology evidence="1">Single-pass type II membrane protein</topology>
    </subcellularLocation>
</comment>
<dbReference type="Proteomes" id="UP000790787">
    <property type="component" value="Chromosome 23"/>
</dbReference>
<keyword evidence="6" id="KW-1185">Reference proteome</keyword>
<evidence type="ECO:0000256" key="2">
    <source>
        <dbReference type="ARBA" id="ARBA00010271"/>
    </source>
</evidence>
<evidence type="ECO:0000256" key="5">
    <source>
        <dbReference type="ARBA" id="ARBA00023034"/>
    </source>
</evidence>
<gene>
    <name evidence="7" type="primary">LOC107828146</name>
</gene>
<dbReference type="InterPro" id="IPR004263">
    <property type="entry name" value="Exostosin"/>
</dbReference>
<evidence type="ECO:0000256" key="3">
    <source>
        <dbReference type="ARBA" id="ARBA00022676"/>
    </source>
</evidence>
<dbReference type="STRING" id="4097.A0A1S4DC17"/>
<keyword evidence="3" id="KW-0328">Glycosyltransferase</keyword>